<evidence type="ECO:0000313" key="1">
    <source>
        <dbReference type="EMBL" id="AIT61246.1"/>
    </source>
</evidence>
<reference evidence="1 2" key="1">
    <citation type="submission" date="2013-09" db="EMBL/GenBank/DDBJ databases">
        <title>Complete genome sequence of Corynebacterium doosanense CAU 212(T) (=DSM 45436(T)), isolated from activated sludge.</title>
        <authorList>
            <person name="Schaffert L."/>
            <person name="Albersmeier A."/>
            <person name="Kalinowski J."/>
            <person name="Ruckert C."/>
        </authorList>
    </citation>
    <scope>NUCLEOTIDE SEQUENCE [LARGE SCALE GENOMIC DNA]</scope>
    <source>
        <strain evidence="1 2">CAU 212</strain>
    </source>
</reference>
<name>A0A097IGH8_9CORY</name>
<sequence>MGSTVHFFIPLGRALPVPDGFNKTKYPSGQQKTEEGVITPTTDSAHFIFHQRVLQGSPHLPMEAGFEIAAKRTHTQPRQESPPGILRTAHQTVVEAMVELDYTPLVAAQDLNNDAPDEITRAFDYAVSELNILLRAIAMALDEPLRIVARESLPPMIPIATSDTKPWEMIDKTDLPDVESFSIFNVNWSIPIAPDSTQDYAQLDTWIDAALVNLSTTGPFITYRDFRREADLTFFEEGNYRTAIILYASACESLLDELLQHNLWEQNLRPEEAASKFLTERGSPRGIVDLVKNELGKFYSGWGRNTPEVIVRWITYVTDLRNQAVHDGYLPTSSELRTCVETVNALVEFLADQAFETRTRRPITALAFLGRAGLESRGGWDEQFSSYETSLTDVNFRLRVFRRWGSALSYFRAGDRKRPVPSTEQSTCYMVTYPQGKTEIFLVDQNGVMAQPITREEVILPATAEESIRRFEYLNAPIPTVTNLPYGKLTLREEPRWEHYVYDVLPGHEVVFSTLGEFEN</sequence>
<dbReference type="AlphaFoldDB" id="A0A097IGH8"/>
<keyword evidence="2" id="KW-1185">Reference proteome</keyword>
<organism evidence="1 2">
    <name type="scientific">Corynebacterium doosanense CAU 212 = DSM 45436</name>
    <dbReference type="NCBI Taxonomy" id="558173"/>
    <lineage>
        <taxon>Bacteria</taxon>
        <taxon>Bacillati</taxon>
        <taxon>Actinomycetota</taxon>
        <taxon>Actinomycetes</taxon>
        <taxon>Mycobacteriales</taxon>
        <taxon>Corynebacteriaceae</taxon>
        <taxon>Corynebacterium</taxon>
    </lineage>
</organism>
<proteinExistence type="predicted"/>
<dbReference type="RefSeq" id="WP_018023061.1">
    <property type="nucleotide sequence ID" value="NZ_AQUX01000028.1"/>
</dbReference>
<accession>A0A097IGH8</accession>
<dbReference type="HOGENOM" id="CLU_523484_0_0_11"/>
<dbReference type="Proteomes" id="UP000029914">
    <property type="component" value="Chromosome"/>
</dbReference>
<dbReference type="KEGG" id="cdo:CDOO_08195"/>
<evidence type="ECO:0000313" key="2">
    <source>
        <dbReference type="Proteomes" id="UP000029914"/>
    </source>
</evidence>
<dbReference type="EMBL" id="CP006764">
    <property type="protein sequence ID" value="AIT61246.1"/>
    <property type="molecule type" value="Genomic_DNA"/>
</dbReference>
<gene>
    <name evidence="1" type="ORF">CDOO_08195</name>
</gene>
<protein>
    <submittedName>
        <fullName evidence="1">Uncharacterized protein</fullName>
    </submittedName>
</protein>
<dbReference type="eggNOG" id="ENOG5031JKN">
    <property type="taxonomic scope" value="Bacteria"/>
</dbReference>